<evidence type="ECO:0000256" key="1">
    <source>
        <dbReference type="SAM" id="Coils"/>
    </source>
</evidence>
<evidence type="ECO:0000313" key="2">
    <source>
        <dbReference type="EMBL" id="AVM43083.1"/>
    </source>
</evidence>
<sequence length="203" mass="23508">MFNLPASTIVNRRIPKELIYEKFSEELSGKRKHAFDTEISKITITNEISELSVDAKAGESISAIFVLLVELNTRNFSNANIELLTKLLGQKILIVLNYKDGYRLAIYEYKLLLGKWKKEDEIALNIQGTDLELVWENLVKQVIKVEIEEGNSLQEQLAIEANKNKLRKLIEKTERQARKGTQAKKSFELYKKIQEYKEELESM</sequence>
<dbReference type="EMBL" id="CP027226">
    <property type="protein sequence ID" value="AVM43083.1"/>
    <property type="molecule type" value="Genomic_DNA"/>
</dbReference>
<dbReference type="KEGG" id="fsa:C5Q98_07605"/>
<name>A0A2S0KPY0_9FIRM</name>
<evidence type="ECO:0000313" key="3">
    <source>
        <dbReference type="Proteomes" id="UP000237947"/>
    </source>
</evidence>
<organism evidence="2 3">
    <name type="scientific">Fastidiosipila sanguinis</name>
    <dbReference type="NCBI Taxonomy" id="236753"/>
    <lineage>
        <taxon>Bacteria</taxon>
        <taxon>Bacillati</taxon>
        <taxon>Bacillota</taxon>
        <taxon>Clostridia</taxon>
        <taxon>Eubacteriales</taxon>
        <taxon>Oscillospiraceae</taxon>
        <taxon>Fastidiosipila</taxon>
    </lineage>
</organism>
<dbReference type="Pfam" id="PF14335">
    <property type="entry name" value="DUF4391"/>
    <property type="match status" value="1"/>
</dbReference>
<proteinExistence type="predicted"/>
<dbReference type="Proteomes" id="UP000237947">
    <property type="component" value="Chromosome"/>
</dbReference>
<accession>A0A2S0KPY0</accession>
<dbReference type="InterPro" id="IPR025503">
    <property type="entry name" value="DUF4391"/>
</dbReference>
<dbReference type="AlphaFoldDB" id="A0A2S0KPY0"/>
<gene>
    <name evidence="2" type="ORF">C5Q98_07605</name>
</gene>
<feature type="coiled-coil region" evidence="1">
    <location>
        <begin position="156"/>
        <end position="183"/>
    </location>
</feature>
<reference evidence="3" key="1">
    <citation type="submission" date="2018-02" db="EMBL/GenBank/DDBJ databases">
        <authorList>
            <person name="Holder M.E."/>
            <person name="Ajami N.J."/>
            <person name="Petrosino J.F."/>
        </authorList>
    </citation>
    <scope>NUCLEOTIDE SEQUENCE [LARGE SCALE GENOMIC DNA]</scope>
    <source>
        <strain evidence="3">CCUG 47711</strain>
    </source>
</reference>
<dbReference type="OrthoDB" id="9805811at2"/>
<dbReference type="RefSeq" id="WP_106013029.1">
    <property type="nucleotide sequence ID" value="NZ_CP027226.1"/>
</dbReference>
<keyword evidence="3" id="KW-1185">Reference proteome</keyword>
<protein>
    <submittedName>
        <fullName evidence="2">DUF4391 domain-containing protein</fullName>
    </submittedName>
</protein>
<keyword evidence="1" id="KW-0175">Coiled coil</keyword>